<dbReference type="SMART" id="SM00875">
    <property type="entry name" value="BACK"/>
    <property type="match status" value="1"/>
</dbReference>
<protein>
    <recommendedName>
        <fullName evidence="3">BTB domain-containing protein</fullName>
    </recommendedName>
</protein>
<dbReference type="InterPro" id="IPR015915">
    <property type="entry name" value="Kelch-typ_b-propeller"/>
</dbReference>
<dbReference type="InterPro" id="IPR017096">
    <property type="entry name" value="BTB-kelch_protein"/>
</dbReference>
<dbReference type="Proteomes" id="UP001159427">
    <property type="component" value="Unassembled WGS sequence"/>
</dbReference>
<dbReference type="Pfam" id="PF07707">
    <property type="entry name" value="BACK"/>
    <property type="match status" value="1"/>
</dbReference>
<reference evidence="4 5" key="1">
    <citation type="submission" date="2022-05" db="EMBL/GenBank/DDBJ databases">
        <authorList>
            <consortium name="Genoscope - CEA"/>
            <person name="William W."/>
        </authorList>
    </citation>
    <scope>NUCLEOTIDE SEQUENCE [LARGE SCALE GENOMIC DNA]</scope>
</reference>
<dbReference type="InterPro" id="IPR006652">
    <property type="entry name" value="Kelch_1"/>
</dbReference>
<dbReference type="PANTHER" id="PTHR45632:SF17">
    <property type="entry name" value="KELCH-LIKE PROTEIN 31"/>
    <property type="match status" value="1"/>
</dbReference>
<keyword evidence="1" id="KW-0880">Kelch repeat</keyword>
<dbReference type="Pfam" id="PF24681">
    <property type="entry name" value="Kelch_KLHDC2_KLHL20_DRC7"/>
    <property type="match status" value="1"/>
</dbReference>
<evidence type="ECO:0000256" key="1">
    <source>
        <dbReference type="ARBA" id="ARBA00022441"/>
    </source>
</evidence>
<dbReference type="SMART" id="SM00612">
    <property type="entry name" value="Kelch"/>
    <property type="match status" value="6"/>
</dbReference>
<dbReference type="SUPFAM" id="SSF54695">
    <property type="entry name" value="POZ domain"/>
    <property type="match status" value="1"/>
</dbReference>
<dbReference type="EMBL" id="CALNXI010000273">
    <property type="protein sequence ID" value="CAH3023758.1"/>
    <property type="molecule type" value="Genomic_DNA"/>
</dbReference>
<name>A0ABN8M577_9CNID</name>
<evidence type="ECO:0000256" key="2">
    <source>
        <dbReference type="ARBA" id="ARBA00022737"/>
    </source>
</evidence>
<dbReference type="InterPro" id="IPR011705">
    <property type="entry name" value="BACK"/>
</dbReference>
<dbReference type="PROSITE" id="PS50097">
    <property type="entry name" value="BTB"/>
    <property type="match status" value="1"/>
</dbReference>
<evidence type="ECO:0000313" key="5">
    <source>
        <dbReference type="Proteomes" id="UP001159427"/>
    </source>
</evidence>
<feature type="domain" description="BTB" evidence="3">
    <location>
        <begin position="53"/>
        <end position="121"/>
    </location>
</feature>
<accession>A0ABN8M577</accession>
<evidence type="ECO:0000313" key="4">
    <source>
        <dbReference type="EMBL" id="CAH3023758.1"/>
    </source>
</evidence>
<evidence type="ECO:0000259" key="3">
    <source>
        <dbReference type="PROSITE" id="PS50097"/>
    </source>
</evidence>
<sequence>MRSILFLARSFALLDFEDQMASNLDKPFASSDISYSRTILRTMNEFRRQGILCDVIITVRGGRKYIAHSTVLAASSQYFRKLFAFNSNTETRFQVQVHWVYSEVMEVILDYIYTGKINLTEDNAEVILTASDYFVVEGLQDVVVDFLQEHLNVLSCCSVLSLADDYSLHVLKSSCSRFISNNFAEATKSQAFFCLPMKLLKELISRNDLVLASEKDIFCAVVRWVNHSFENRASHFEDLFSCIRLQDIPKEFLSSTVVHEALVQENDTCMAHVLEVMNVGDVSHASTNIRSNLESVDAVVLCGGTSSKYVTQNFQHTACFVPSSNKWLELPNMLCGQTGHATAVCNGLLYSTGHHSIFNQETSRLVQCYVSGDRKWVTCASMPVGRSFAAAVTLQGQLYVLGGVLHKDNRKSVSTAVSRYNPAVERWYAVTGMNCARQGLCAVVFEGSIFAIGGRDIDDNFLSTVERYEPQQDQWASIGSMVKRRAFASATVINGKVLVIGGRENAQDSGILNCCETFNPATGQWSLEPYGLCTARCSAGICGVGNKVFVFGGESEDDALDSVECLDVQERQWSIVTHMPFNAFHIQAELLRLPKNTVFRQ</sequence>
<dbReference type="Gene3D" id="2.120.10.80">
    <property type="entry name" value="Kelch-type beta propeller"/>
    <property type="match status" value="1"/>
</dbReference>
<dbReference type="Pfam" id="PF00651">
    <property type="entry name" value="BTB"/>
    <property type="match status" value="1"/>
</dbReference>
<dbReference type="Gene3D" id="1.25.40.420">
    <property type="match status" value="1"/>
</dbReference>
<dbReference type="InterPro" id="IPR000210">
    <property type="entry name" value="BTB/POZ_dom"/>
</dbReference>
<dbReference type="Gene3D" id="3.30.710.10">
    <property type="entry name" value="Potassium Channel Kv1.1, Chain A"/>
    <property type="match status" value="1"/>
</dbReference>
<organism evidence="4 5">
    <name type="scientific">Porites evermanni</name>
    <dbReference type="NCBI Taxonomy" id="104178"/>
    <lineage>
        <taxon>Eukaryota</taxon>
        <taxon>Metazoa</taxon>
        <taxon>Cnidaria</taxon>
        <taxon>Anthozoa</taxon>
        <taxon>Hexacorallia</taxon>
        <taxon>Scleractinia</taxon>
        <taxon>Fungiina</taxon>
        <taxon>Poritidae</taxon>
        <taxon>Porites</taxon>
    </lineage>
</organism>
<comment type="caution">
    <text evidence="4">The sequence shown here is derived from an EMBL/GenBank/DDBJ whole genome shotgun (WGS) entry which is preliminary data.</text>
</comment>
<dbReference type="SUPFAM" id="SSF117281">
    <property type="entry name" value="Kelch motif"/>
    <property type="match status" value="1"/>
</dbReference>
<keyword evidence="5" id="KW-1185">Reference proteome</keyword>
<keyword evidence="2" id="KW-0677">Repeat</keyword>
<proteinExistence type="predicted"/>
<dbReference type="InterPro" id="IPR011333">
    <property type="entry name" value="SKP1/BTB/POZ_sf"/>
</dbReference>
<dbReference type="PIRSF" id="PIRSF037037">
    <property type="entry name" value="Kelch-like_protein_gigaxonin"/>
    <property type="match status" value="1"/>
</dbReference>
<dbReference type="SMART" id="SM00225">
    <property type="entry name" value="BTB"/>
    <property type="match status" value="1"/>
</dbReference>
<dbReference type="PANTHER" id="PTHR45632">
    <property type="entry name" value="LD33804P"/>
    <property type="match status" value="1"/>
</dbReference>
<gene>
    <name evidence="4" type="ORF">PEVE_00020352</name>
</gene>